<evidence type="ECO:0000313" key="2">
    <source>
        <dbReference type="Proteomes" id="UP000292958"/>
    </source>
</evidence>
<gene>
    <name evidence="1" type="ORF">BDD14_6162</name>
</gene>
<dbReference type="InterPro" id="IPR001938">
    <property type="entry name" value="Thaumatin"/>
</dbReference>
<dbReference type="Pfam" id="PF00314">
    <property type="entry name" value="Thaumatin"/>
    <property type="match status" value="1"/>
</dbReference>
<comment type="caution">
    <text evidence="1">The sequence shown here is derived from an EMBL/GenBank/DDBJ whole genome shotgun (WGS) entry which is preliminary data.</text>
</comment>
<dbReference type="InterPro" id="IPR037176">
    <property type="entry name" value="Osmotin/thaumatin-like_sf"/>
</dbReference>
<dbReference type="AlphaFoldDB" id="A0A4Q7XZI1"/>
<dbReference type="PANTHER" id="PTHR31048">
    <property type="entry name" value="OS03G0233200 PROTEIN"/>
    <property type="match status" value="1"/>
</dbReference>
<dbReference type="Gene3D" id="2.60.120.200">
    <property type="match status" value="1"/>
</dbReference>
<dbReference type="PROSITE" id="PS00316">
    <property type="entry name" value="THAUMATIN_1"/>
    <property type="match status" value="1"/>
</dbReference>
<dbReference type="Proteomes" id="UP000292958">
    <property type="component" value="Unassembled WGS sequence"/>
</dbReference>
<dbReference type="SUPFAM" id="SSF49870">
    <property type="entry name" value="Osmotin, thaumatin-like protein"/>
    <property type="match status" value="1"/>
</dbReference>
<protein>
    <submittedName>
        <fullName evidence="1">Thaumatin family protein</fullName>
    </submittedName>
</protein>
<reference evidence="1 2" key="1">
    <citation type="submission" date="2019-02" db="EMBL/GenBank/DDBJ databases">
        <title>Genomic Encyclopedia of Archaeal and Bacterial Type Strains, Phase II (KMG-II): from individual species to whole genera.</title>
        <authorList>
            <person name="Goeker M."/>
        </authorList>
    </citation>
    <scope>NUCLEOTIDE SEQUENCE [LARGE SCALE GENOMIC DNA]</scope>
    <source>
        <strain evidence="1 2">DSM 18101</strain>
    </source>
</reference>
<sequence length="817" mass="83964">MNLFLQHFMFLPFSVLPPRKTHSMEVDSFEVSHNIRRWWMTPLHAVLIVLCAFGGKAIAQTRQFVITNNCAETVWVAGAGNPTPSFNGSSGGLELPAGATVTTSLPTPWVGGRFWGRRQCTFDANGKGSCQTGDCGGLQCQHAGAGNTSLAEFTLTGSATGADNYDISLVDGFDFPLSVQLNDPNPTHAVNAACQVDLRSSCPAGQQMRNSAGQVVGCKSLCSQYGTANYCCAGPYASPQACNNVKWDTNYRGAVLKQSCPSVYGYAFDDPSSDFNVVPLPASGYQITFCPANTLPNSGPATVPTFTITSQEPSQTVTPGGSVAYNLNVTASSTFTGTVKLSAAHLPGSCTWTTVGKVSCSNKGSSASFSASNVSLTPGVTVPVTLTVNTTTTPAPMLSTGNIEVIGQSSALENVWEGSLTVANPTAPDYVFSITPTSAQTVLPGTPVVYTVTATPVNGFTGVVSMSTSGLPATSTAPALPQFTFTGDPTPQSATITIATSASATKRAYFPLFTSFSANSLHDAQVALTVSSSAPSPDFTVSVTPAMSALQAGNGTSFTITTTPENGFSSTVALSAPSLPVGVTATFTPDSISGAATSSLTLATSASTSPGTYIIPVTATSGSLSHTTNISLTVNPAGVQFTDLDIGDPGTAGTFTANGGPFTVGGSGSDIFGTADQFNYAYQSATGDFTVITHVATQTDTDVWAKSGVMIRSTTADNAAFAAVFATPGHGVAMIVRTADGGGTTDLGQAQQNVPVWVKLQRSGNTFTGYASPDGLSWTLISTRDVGMTGSVTAGLAVTSKRESTLNISTFDSVIIR</sequence>
<proteinExistence type="predicted"/>
<dbReference type="Gene3D" id="2.60.110.10">
    <property type="entry name" value="Thaumatin"/>
    <property type="match status" value="1"/>
</dbReference>
<keyword evidence="2" id="KW-1185">Reference proteome</keyword>
<name>A0A4Q7XZI1_9BACT</name>
<dbReference type="EMBL" id="SHKW01000007">
    <property type="protein sequence ID" value="RZU29578.1"/>
    <property type="molecule type" value="Genomic_DNA"/>
</dbReference>
<dbReference type="InterPro" id="IPR017949">
    <property type="entry name" value="Thaumatin_CS"/>
</dbReference>
<organism evidence="1 2">
    <name type="scientific">Edaphobacter modestus</name>
    <dbReference type="NCBI Taxonomy" id="388466"/>
    <lineage>
        <taxon>Bacteria</taxon>
        <taxon>Pseudomonadati</taxon>
        <taxon>Acidobacteriota</taxon>
        <taxon>Terriglobia</taxon>
        <taxon>Terriglobales</taxon>
        <taxon>Acidobacteriaceae</taxon>
        <taxon>Edaphobacter</taxon>
    </lineage>
</organism>
<dbReference type="RefSeq" id="WP_165420391.1">
    <property type="nucleotide sequence ID" value="NZ_SHKW01000007.1"/>
</dbReference>
<dbReference type="SMART" id="SM00205">
    <property type="entry name" value="THN"/>
    <property type="match status" value="1"/>
</dbReference>
<dbReference type="PRINTS" id="PR00347">
    <property type="entry name" value="THAUMATIN"/>
</dbReference>
<dbReference type="PROSITE" id="PS51367">
    <property type="entry name" value="THAUMATIN_2"/>
    <property type="match status" value="1"/>
</dbReference>
<accession>A0A4Q7XZI1</accession>
<evidence type="ECO:0000313" key="1">
    <source>
        <dbReference type="EMBL" id="RZU29578.1"/>
    </source>
</evidence>